<comment type="function">
    <text evidence="9">Component of the Mediator complex, a coactivator involved in regulated transcription of nearly all RNA polymerase II-dependent genes. Mediator functions as a bridge to convey information from gene-specific regulatory proteins to the basal RNA polymerase II transcription machinery. Mediator is recruited to promoters by direct interactions with regulatory proteins and serves as a scaffold for the assembly of a functional preinitiation complex with RNA polymerase II and the general transcription factors.</text>
</comment>
<feature type="domain" description="MID" evidence="12">
    <location>
        <begin position="1180"/>
        <end position="1416"/>
    </location>
</feature>
<evidence type="ECO:0000256" key="8">
    <source>
        <dbReference type="ARBA" id="ARBA00023242"/>
    </source>
</evidence>
<evidence type="ECO:0000256" key="9">
    <source>
        <dbReference type="RuleBase" id="RU364134"/>
    </source>
</evidence>
<keyword evidence="8 9" id="KW-0539">Nucleus</keyword>
<comment type="subunit">
    <text evidence="9">Component of the Mediator complex.</text>
</comment>
<dbReference type="PANTHER" id="PTHR48249:SF3">
    <property type="entry name" value="MEDIATOR OF RNA POLYMERASE II TRANSCRIPTION SUBUNIT 13"/>
    <property type="match status" value="1"/>
</dbReference>
<gene>
    <name evidence="13" type="ORF">MAR_010178</name>
</gene>
<evidence type="ECO:0000259" key="11">
    <source>
        <dbReference type="Pfam" id="PF06333"/>
    </source>
</evidence>
<feature type="domain" description="Mediator complex subunit Med13 C-terminal" evidence="11">
    <location>
        <begin position="1455"/>
        <end position="1870"/>
    </location>
</feature>
<organism evidence="13 14">
    <name type="scientific">Mya arenaria</name>
    <name type="common">Soft-shell clam</name>
    <dbReference type="NCBI Taxonomy" id="6604"/>
    <lineage>
        <taxon>Eukaryota</taxon>
        <taxon>Metazoa</taxon>
        <taxon>Spiralia</taxon>
        <taxon>Lophotrochozoa</taxon>
        <taxon>Mollusca</taxon>
        <taxon>Bivalvia</taxon>
        <taxon>Autobranchia</taxon>
        <taxon>Heteroconchia</taxon>
        <taxon>Euheterodonta</taxon>
        <taxon>Imparidentia</taxon>
        <taxon>Neoheterodontei</taxon>
        <taxon>Myida</taxon>
        <taxon>Myoidea</taxon>
        <taxon>Myidae</taxon>
        <taxon>Mya</taxon>
    </lineage>
</organism>
<keyword evidence="7 9" id="KW-0804">Transcription</keyword>
<feature type="non-terminal residue" evidence="13">
    <location>
        <position position="1881"/>
    </location>
</feature>
<keyword evidence="6 9" id="KW-0010">Activator</keyword>
<feature type="region of interest" description="Disordered" evidence="10">
    <location>
        <begin position="345"/>
        <end position="449"/>
    </location>
</feature>
<feature type="compositionally biased region" description="Low complexity" evidence="10">
    <location>
        <begin position="644"/>
        <end position="655"/>
    </location>
</feature>
<keyword evidence="14" id="KW-1185">Reference proteome</keyword>
<evidence type="ECO:0000256" key="5">
    <source>
        <dbReference type="ARBA" id="ARBA00023015"/>
    </source>
</evidence>
<evidence type="ECO:0000256" key="10">
    <source>
        <dbReference type="SAM" id="MobiDB-lite"/>
    </source>
</evidence>
<dbReference type="PANTHER" id="PTHR48249">
    <property type="entry name" value="MEDIATOR OF RNA POLYMERASE II TRANSCRIPTION SUBUNIT 13"/>
    <property type="match status" value="1"/>
</dbReference>
<feature type="compositionally biased region" description="Basic and acidic residues" evidence="10">
    <location>
        <begin position="296"/>
        <end position="310"/>
    </location>
</feature>
<sequence>LSEHEYGSWEKDSVLSYECRTLLFKALHNLIERCLLAKNFVRLGRWFVQSQDPLAEQSASLSFCFNFFLHGESTVCASIEVKQHAPVTLLTVEHLNHSQESGAQLNVILAPYGLNGSLTGVTYRDSDLATRKNLDDWKQFYPVRVVEGADTDHSKLPNLVEVIVAGVRMKYPSCYVLLVDEAYEAHRQVLHGAGLLGHGHMEEGLLLDAQHRARGMEPMSEVTAKTNHLFSSKMVERISQDSCITAGMSKRCADSTTEDGQTGIWNFADPCSKSACNCSRLRGAKNKASSGMPGKQLDKKKGDRGPERQQSRMFRSAPFHRRNQTVDDFVQYDMDAFVSRIPQGMSQNSGVSASNSASTPIPQGSTSAGSEGATTVGTVNIESPASNVPSPLEDSHNHANLEGGVAMDPTMPTLSPHPPALKHGDKEMGGANKPVQSVDPSTSQNVNIGNNTSVMVNGVTSDNNAFHKPLLSNVLKLDPNSGINNSINWNQQSLESTKANINSWLRSQQKQSDHKTFKRPCLPTVDGDTEQLATDSLYNFDSVSNWSEFPLKKMCLDRSSEMLNGIQDTHINFGQNHRPMKAASPLQPPAPDPYAFSDEASSTPATLSRSVRNSRDDIFQRPFKEEEKSGENFGFKDERNMDIGSLTSPPTTPGTQVSGSLTREEDLKPKACDLDKIFDSDSDSNDDAFMQPSPPKSVEEPKLTKLPNTGPVDALGVIAPAELSRMYPTPPSHETNPDCSPLTHHEAHIEAHPSVIEGIPMAVVKTEVTVGTSLADDLNKEGVYQPDVRAKYPSSTKYAPVELYSSQLSPPPAVPEYKASWFHHPIHIPLPDKHVSQYINIPSIENLPSIPSSRMPSSAIEASPATFQNSVGQQRTPMSYELQSPASNASSYLNKTPNSNLNHHVGTNNQIPEAHSLLVNVVLSDSILNLFKDQNFDSCNICVCNMTIKGSDLGVYIPNPTGEQEYKCTCGFSAVMNRRYGYEAGLFYEDEVEITGMRDDRLEQKRKRNLLTLGLNKVDETSATVTPPMEEVSQSVMLLLLGQFTVPYPTCTAAALRDRLVMHCKTQTGLHCSRIWHQGVSQLPQNSQESVRLLKGLQPLLQDAIQNKRVTRLWEHTYKLQGPLTWIEFHQLAGRGSDENSETQPIPSLLVGYDKDSSNVSPYALRYWDKNLLEPYGHRRDVAYVVVTPDNDFIIKLVQPFFKELSTMYEWLRLGRHSPIDKLRDGIFRIGPKQKQKVDESFLDEWFKYIPNNHVSSNLKLYALSCKMYLAELLNQQDYKMMFAASTSSQKHAHQRPPDHGTSEYSSSHGADDRDGDHRDSHDDVSDGTGQGETPALVVYMINPFTFGVEWDEINRLAMMGLLRCYQETISKLPDFMQNNVYLQIIPVQTIIDAKESAMQFQLLKNIAFSVFTSCRWNLSHTILGRSLTGFGPAAGADIILKRQGNVDTTLCKLYNPPFVLAPIKDKQEQLAESCSEKMENSTILMCVYCLSEDQRWLLACCTDEHGETVETSTINIDIPNRNRRKKTSARKIGLGKLWDFIIGVISMSAKPCRLVIGRFGRIGHGELKGWSGLLSKKNIQRCNKRMREMCSSCSHQVEGEHPTIVSACLISFEQHRSFSITPDCVKAEEKQRRNCPLQTPGDASCSHILVFPTSATAQANTQQNQLDSTGGIDLGGHNLEFGVDLSDTNIINDFDTPDEFANLMDVFVSMTENSPPGSPRQDNPGSPGHLDLGRNSPNKMNGVSMASSAGHEKDPQDDAPNLLQQPLAMGYYISTAQTGPLPRWFWSACPDNEHAPVKCFKSALHVHVSTNQDDFMHQTSPGNSHPLDSNLTCDVLRFVLEKYNALSWLTFDPAKNDRQSCLPLHMVVLMQLYHAMNAFI</sequence>
<comment type="similarity">
    <text evidence="2 9">Belongs to the Mediator complex subunit 13 family.</text>
</comment>
<dbReference type="Pfam" id="PF06333">
    <property type="entry name" value="Med13_C"/>
    <property type="match status" value="1"/>
</dbReference>
<evidence type="ECO:0000259" key="12">
    <source>
        <dbReference type="Pfam" id="PF18296"/>
    </source>
</evidence>
<feature type="compositionally biased region" description="Polar residues" evidence="10">
    <location>
        <begin position="599"/>
        <end position="611"/>
    </location>
</feature>
<feature type="compositionally biased region" description="Polar residues" evidence="10">
    <location>
        <begin position="1711"/>
        <end position="1725"/>
    </location>
</feature>
<dbReference type="InterPro" id="IPR041285">
    <property type="entry name" value="MID_MedPIWI"/>
</dbReference>
<feature type="region of interest" description="Disordered" evidence="10">
    <location>
        <begin position="1710"/>
        <end position="1763"/>
    </location>
</feature>
<evidence type="ECO:0000256" key="7">
    <source>
        <dbReference type="ARBA" id="ARBA00023163"/>
    </source>
</evidence>
<accession>A0ABY7E0V4</accession>
<evidence type="ECO:0000256" key="6">
    <source>
        <dbReference type="ARBA" id="ARBA00023159"/>
    </source>
</evidence>
<evidence type="ECO:0000256" key="3">
    <source>
        <dbReference type="ARBA" id="ARBA00019618"/>
    </source>
</evidence>
<comment type="subcellular location">
    <subcellularLocation>
        <location evidence="1 9">Nucleus</location>
    </subcellularLocation>
</comment>
<protein>
    <recommendedName>
        <fullName evidence="3 9">Mediator of RNA polymerase II transcription subunit 13</fullName>
    </recommendedName>
</protein>
<dbReference type="InterPro" id="IPR051139">
    <property type="entry name" value="Mediator_complx_sub13"/>
</dbReference>
<feature type="compositionally biased region" description="Polar residues" evidence="10">
    <location>
        <begin position="1736"/>
        <end position="1748"/>
    </location>
</feature>
<proteinExistence type="inferred from homology"/>
<dbReference type="InterPro" id="IPR009401">
    <property type="entry name" value="Med13_C"/>
</dbReference>
<keyword evidence="4 9" id="KW-0678">Repressor</keyword>
<name>A0ABY7E0V4_MYAAR</name>
<feature type="region of interest" description="Disordered" evidence="10">
    <location>
        <begin position="1290"/>
        <end position="1331"/>
    </location>
</feature>
<dbReference type="Proteomes" id="UP001164746">
    <property type="component" value="Chromosome 4"/>
</dbReference>
<feature type="compositionally biased region" description="Basic and acidic residues" evidence="10">
    <location>
        <begin position="613"/>
        <end position="641"/>
    </location>
</feature>
<reference evidence="13" key="1">
    <citation type="submission" date="2022-11" db="EMBL/GenBank/DDBJ databases">
        <title>Centuries of genome instability and evolution in soft-shell clam transmissible cancer (bioRxiv).</title>
        <authorList>
            <person name="Hart S.F.M."/>
            <person name="Yonemitsu M.A."/>
            <person name="Giersch R.M."/>
            <person name="Beal B.F."/>
            <person name="Arriagada G."/>
            <person name="Davis B.W."/>
            <person name="Ostrander E.A."/>
            <person name="Goff S.P."/>
            <person name="Metzger M.J."/>
        </authorList>
    </citation>
    <scope>NUCLEOTIDE SEQUENCE</scope>
    <source>
        <strain evidence="13">MELC-2E11</strain>
        <tissue evidence="13">Siphon/mantle</tissue>
    </source>
</reference>
<keyword evidence="5 9" id="KW-0805">Transcription regulation</keyword>
<evidence type="ECO:0000313" key="13">
    <source>
        <dbReference type="EMBL" id="WAR03620.1"/>
    </source>
</evidence>
<feature type="region of interest" description="Disordered" evidence="10">
    <location>
        <begin position="283"/>
        <end position="317"/>
    </location>
</feature>
<feature type="compositionally biased region" description="Polar residues" evidence="10">
    <location>
        <begin position="434"/>
        <end position="449"/>
    </location>
</feature>
<feature type="compositionally biased region" description="Basic and acidic residues" evidence="10">
    <location>
        <begin position="1310"/>
        <end position="1325"/>
    </location>
</feature>
<evidence type="ECO:0000256" key="4">
    <source>
        <dbReference type="ARBA" id="ARBA00022491"/>
    </source>
</evidence>
<feature type="compositionally biased region" description="Polar residues" evidence="10">
    <location>
        <begin position="345"/>
        <end position="389"/>
    </location>
</feature>
<dbReference type="EMBL" id="CP111015">
    <property type="protein sequence ID" value="WAR03620.1"/>
    <property type="molecule type" value="Genomic_DNA"/>
</dbReference>
<evidence type="ECO:0000256" key="2">
    <source>
        <dbReference type="ARBA" id="ARBA00009354"/>
    </source>
</evidence>
<evidence type="ECO:0000256" key="1">
    <source>
        <dbReference type="ARBA" id="ARBA00004123"/>
    </source>
</evidence>
<feature type="compositionally biased region" description="Basic and acidic residues" evidence="10">
    <location>
        <begin position="662"/>
        <end position="679"/>
    </location>
</feature>
<evidence type="ECO:0000313" key="14">
    <source>
        <dbReference type="Proteomes" id="UP001164746"/>
    </source>
</evidence>
<dbReference type="Pfam" id="PF18296">
    <property type="entry name" value="MID_MedPIWI"/>
    <property type="match status" value="1"/>
</dbReference>
<feature type="region of interest" description="Disordered" evidence="10">
    <location>
        <begin position="576"/>
        <end position="711"/>
    </location>
</feature>